<dbReference type="PANTHER" id="PTHR30469">
    <property type="entry name" value="MULTIDRUG RESISTANCE PROTEIN MDTA"/>
    <property type="match status" value="1"/>
</dbReference>
<feature type="domain" description="Multidrug resistance protein MdtA-like C-terminal permuted SH3" evidence="12">
    <location>
        <begin position="323"/>
        <end position="382"/>
    </location>
</feature>
<dbReference type="InterPro" id="IPR058627">
    <property type="entry name" value="MdtA-like_C"/>
</dbReference>
<feature type="domain" description="Multidrug resistance protein MdtA-like alpha-helical hairpin" evidence="9">
    <location>
        <begin position="132"/>
        <end position="201"/>
    </location>
</feature>
<evidence type="ECO:0000256" key="2">
    <source>
        <dbReference type="ARBA" id="ARBA00009477"/>
    </source>
</evidence>
<dbReference type="Pfam" id="PF25876">
    <property type="entry name" value="HH_MFP_RND"/>
    <property type="match status" value="1"/>
</dbReference>
<evidence type="ECO:0000256" key="5">
    <source>
        <dbReference type="ARBA" id="ARBA00022519"/>
    </source>
</evidence>
<dbReference type="GO" id="GO:1990281">
    <property type="term" value="C:efflux pump complex"/>
    <property type="evidence" value="ECO:0007669"/>
    <property type="project" value="TreeGrafter"/>
</dbReference>
<dbReference type="Gene3D" id="1.10.287.470">
    <property type="entry name" value="Helix hairpin bin"/>
    <property type="match status" value="1"/>
</dbReference>
<gene>
    <name evidence="13" type="ORF">QO001_006194</name>
</gene>
<protein>
    <submittedName>
        <fullName evidence="13">RND family efflux transporter MFP subunit</fullName>
    </submittedName>
</protein>
<comment type="caution">
    <text evidence="13">The sequence shown here is derived from an EMBL/GenBank/DDBJ whole genome shotgun (WGS) entry which is preliminary data.</text>
</comment>
<comment type="similarity">
    <text evidence="2">Belongs to the membrane fusion protein (MFP) (TC 8.A.1) family.</text>
</comment>
<dbReference type="InterPro" id="IPR006143">
    <property type="entry name" value="RND_pump_MFP"/>
</dbReference>
<dbReference type="InterPro" id="IPR058626">
    <property type="entry name" value="MdtA-like_b-barrel"/>
</dbReference>
<evidence type="ECO:0000256" key="3">
    <source>
        <dbReference type="ARBA" id="ARBA00022448"/>
    </source>
</evidence>
<feature type="domain" description="Multidrug resistance protein MdtA-like beta-barrel" evidence="11">
    <location>
        <begin position="237"/>
        <end position="318"/>
    </location>
</feature>
<dbReference type="Gene3D" id="2.40.30.170">
    <property type="match status" value="1"/>
</dbReference>
<dbReference type="SUPFAM" id="SSF111369">
    <property type="entry name" value="HlyD-like secretion proteins"/>
    <property type="match status" value="1"/>
</dbReference>
<evidence type="ECO:0000313" key="13">
    <source>
        <dbReference type="EMBL" id="MDQ0547235.1"/>
    </source>
</evidence>
<reference evidence="13" key="1">
    <citation type="submission" date="2023-07" db="EMBL/GenBank/DDBJ databases">
        <title>Genomic Encyclopedia of Type Strains, Phase IV (KMG-IV): sequencing the most valuable type-strain genomes for metagenomic binning, comparative biology and taxonomic classification.</title>
        <authorList>
            <person name="Goeker M."/>
        </authorList>
    </citation>
    <scope>NUCLEOTIDE SEQUENCE</scope>
    <source>
        <strain evidence="13">DSM 19569</strain>
    </source>
</reference>
<dbReference type="Pfam" id="PF25944">
    <property type="entry name" value="Beta-barrel_RND"/>
    <property type="match status" value="1"/>
</dbReference>
<evidence type="ECO:0000256" key="4">
    <source>
        <dbReference type="ARBA" id="ARBA00022475"/>
    </source>
</evidence>
<evidence type="ECO:0000313" key="14">
    <source>
        <dbReference type="Proteomes" id="UP001223420"/>
    </source>
</evidence>
<dbReference type="PANTHER" id="PTHR30469:SF36">
    <property type="entry name" value="BLL3903 PROTEIN"/>
    <property type="match status" value="1"/>
</dbReference>
<evidence type="ECO:0000259" key="9">
    <source>
        <dbReference type="Pfam" id="PF25876"/>
    </source>
</evidence>
<dbReference type="RefSeq" id="WP_307356053.1">
    <property type="nucleotide sequence ID" value="NZ_JAUSWL010000023.1"/>
</dbReference>
<evidence type="ECO:0000256" key="7">
    <source>
        <dbReference type="SAM" id="Coils"/>
    </source>
</evidence>
<evidence type="ECO:0000259" key="11">
    <source>
        <dbReference type="Pfam" id="PF25944"/>
    </source>
</evidence>
<comment type="subcellular location">
    <subcellularLocation>
        <location evidence="1">Cell membrane</location>
    </subcellularLocation>
</comment>
<evidence type="ECO:0000259" key="12">
    <source>
        <dbReference type="Pfam" id="PF25967"/>
    </source>
</evidence>
<keyword evidence="4" id="KW-1003">Cell membrane</keyword>
<keyword evidence="6" id="KW-0472">Membrane</keyword>
<dbReference type="Proteomes" id="UP001223420">
    <property type="component" value="Unassembled WGS sequence"/>
</dbReference>
<keyword evidence="7" id="KW-0175">Coiled coil</keyword>
<feature type="coiled-coil region" evidence="7">
    <location>
        <begin position="132"/>
        <end position="197"/>
    </location>
</feature>
<evidence type="ECO:0000259" key="10">
    <source>
        <dbReference type="Pfam" id="PF25917"/>
    </source>
</evidence>
<dbReference type="Gene3D" id="2.40.420.20">
    <property type="match status" value="1"/>
</dbReference>
<keyword evidence="5" id="KW-0997">Cell inner membrane</keyword>
<evidence type="ECO:0000256" key="8">
    <source>
        <dbReference type="SAM" id="MobiDB-lite"/>
    </source>
</evidence>
<proteinExistence type="inferred from homology"/>
<organism evidence="13 14">
    <name type="scientific">Methylobacterium brachiatum</name>
    <dbReference type="NCBI Taxonomy" id="269660"/>
    <lineage>
        <taxon>Bacteria</taxon>
        <taxon>Pseudomonadati</taxon>
        <taxon>Pseudomonadota</taxon>
        <taxon>Alphaproteobacteria</taxon>
        <taxon>Hyphomicrobiales</taxon>
        <taxon>Methylobacteriaceae</taxon>
        <taxon>Methylobacterium</taxon>
    </lineage>
</organism>
<dbReference type="Gene3D" id="2.40.50.100">
    <property type="match status" value="1"/>
</dbReference>
<accession>A0AAJ1TUP3</accession>
<name>A0AAJ1TUP3_9HYPH</name>
<dbReference type="InterPro" id="IPR058624">
    <property type="entry name" value="MdtA-like_HH"/>
</dbReference>
<feature type="domain" description="Multidrug resistance protein MdtA-like barrel-sandwich hybrid" evidence="10">
    <location>
        <begin position="93"/>
        <end position="233"/>
    </location>
</feature>
<keyword evidence="3" id="KW-0813">Transport</keyword>
<evidence type="ECO:0000256" key="1">
    <source>
        <dbReference type="ARBA" id="ARBA00004236"/>
    </source>
</evidence>
<dbReference type="NCBIfam" id="TIGR01730">
    <property type="entry name" value="RND_mfp"/>
    <property type="match status" value="1"/>
</dbReference>
<dbReference type="AlphaFoldDB" id="A0AAJ1TUP3"/>
<dbReference type="Pfam" id="PF25967">
    <property type="entry name" value="RND-MFP_C"/>
    <property type="match status" value="1"/>
</dbReference>
<dbReference type="GO" id="GO:0015562">
    <property type="term" value="F:efflux transmembrane transporter activity"/>
    <property type="evidence" value="ECO:0007669"/>
    <property type="project" value="TreeGrafter"/>
</dbReference>
<feature type="region of interest" description="Disordered" evidence="8">
    <location>
        <begin position="399"/>
        <end position="422"/>
    </location>
</feature>
<sequence length="422" mass="44484">MRTRLRYGLAGLALILVGIGAWAAMGHPLPAAVLKALPASLAGRLAAAPPSGAEADQKGPGEPEFAVGVVEAKMATVPISFDYTGVIVSPQDAALQPRVTGAIIERPFEPGGTVKKDQVLFRIDPRPFEVALKDAKAQSERAKAALEFAEAEVQRTDTLADKGYATQQRLQQLESNRTSAKSQVQAAEAAIARAQLDLDYAVIKAPFDGRASLSGINIGDLVTANATNLVSVVQIDPIDVQVALSTDDSKAVRAAMQGGGAVLTVLGDDDEPGREAKVYKLDNRFDPATARRLIRAKLANADGLYLPGEFVRTRLQVGRKERLLVPTRALSAQLDQRIVWSIGADCRISMRPVETGGSYGDQTEIVSGLKPGTRIASDHLQRLSQDLCVGVRPAAKADIAQDGTRGMPQSRSSAGGAGSAAP</sequence>
<evidence type="ECO:0000256" key="6">
    <source>
        <dbReference type="ARBA" id="ARBA00023136"/>
    </source>
</evidence>
<dbReference type="Pfam" id="PF25917">
    <property type="entry name" value="BSH_RND"/>
    <property type="match status" value="1"/>
</dbReference>
<dbReference type="InterPro" id="IPR058625">
    <property type="entry name" value="MdtA-like_BSH"/>
</dbReference>
<dbReference type="EMBL" id="JAUSWL010000023">
    <property type="protein sequence ID" value="MDQ0547235.1"/>
    <property type="molecule type" value="Genomic_DNA"/>
</dbReference>